<feature type="binding site" evidence="3">
    <location>
        <position position="77"/>
    </location>
    <ligand>
        <name>Cu cation</name>
        <dbReference type="ChEBI" id="CHEBI:23378"/>
    </ligand>
</feature>
<keyword evidence="4" id="KW-1015">Disulfide bond</keyword>
<feature type="binding site" evidence="3">
    <location>
        <position position="73"/>
    </location>
    <ligand>
        <name>Cu cation</name>
        <dbReference type="ChEBI" id="CHEBI:23378"/>
    </ligand>
</feature>
<accession>A0A1V9EHQ4</accession>
<dbReference type="EMBL" id="LWBP01000254">
    <property type="protein sequence ID" value="OQP45592.1"/>
    <property type="molecule type" value="Genomic_DNA"/>
</dbReference>
<dbReference type="InterPro" id="IPR013766">
    <property type="entry name" value="Thioredoxin_domain"/>
</dbReference>
<dbReference type="OrthoDB" id="9811998at2"/>
<sequence>MSRKAIYYIAFFIVLAVGFYYAMTQVIPGFGDVKLPVVNKVKPFSFTNQDGRQVTERTVEGKVYVAEYFFTTCPSICPQLNSNMKKIYEEYKNEPAFMILSHTVDPDNDTVGRLKWYADSMKVNTQQWVFLTGRKDSLYLAARNSYVLDDPQNNLQNINDQFLHTQFFALVDRIGRVRKIYDGLKKDELEELRKDIKKLLRERNTGERFSNNIFGS</sequence>
<keyword evidence="3" id="KW-0479">Metal-binding</keyword>
<dbReference type="InterPro" id="IPR003782">
    <property type="entry name" value="SCO1/SenC"/>
</dbReference>
<protein>
    <submittedName>
        <fullName evidence="7">Electron transporter SenC</fullName>
    </submittedName>
</protein>
<evidence type="ECO:0000256" key="1">
    <source>
        <dbReference type="ARBA" id="ARBA00010996"/>
    </source>
</evidence>
<dbReference type="PROSITE" id="PS51352">
    <property type="entry name" value="THIOREDOXIN_2"/>
    <property type="match status" value="1"/>
</dbReference>
<dbReference type="CDD" id="cd02968">
    <property type="entry name" value="SCO"/>
    <property type="match status" value="1"/>
</dbReference>
<evidence type="ECO:0000256" key="2">
    <source>
        <dbReference type="ARBA" id="ARBA00023008"/>
    </source>
</evidence>
<proteinExistence type="inferred from homology"/>
<evidence type="ECO:0000259" key="6">
    <source>
        <dbReference type="PROSITE" id="PS51352"/>
    </source>
</evidence>
<dbReference type="PANTHER" id="PTHR12151:SF25">
    <property type="entry name" value="LINALOOL DEHYDRATASE_ISOMERASE DOMAIN-CONTAINING PROTEIN"/>
    <property type="match status" value="1"/>
</dbReference>
<feature type="domain" description="Thioredoxin" evidence="6">
    <location>
        <begin position="35"/>
        <end position="201"/>
    </location>
</feature>
<dbReference type="STRING" id="550983.A4R26_08785"/>
<organism evidence="7 8">
    <name type="scientific">Niastella populi</name>
    <dbReference type="NCBI Taxonomy" id="550983"/>
    <lineage>
        <taxon>Bacteria</taxon>
        <taxon>Pseudomonadati</taxon>
        <taxon>Bacteroidota</taxon>
        <taxon>Chitinophagia</taxon>
        <taxon>Chitinophagales</taxon>
        <taxon>Chitinophagaceae</taxon>
        <taxon>Niastella</taxon>
    </lineage>
</organism>
<reference evidence="8" key="1">
    <citation type="submission" date="2016-04" db="EMBL/GenBank/DDBJ databases">
        <authorList>
            <person name="Chen L."/>
            <person name="Zhuang W."/>
            <person name="Wang G."/>
        </authorList>
    </citation>
    <scope>NUCLEOTIDE SEQUENCE [LARGE SCALE GENOMIC DNA]</scope>
    <source>
        <strain evidence="8">208</strain>
    </source>
</reference>
<dbReference type="Gene3D" id="3.40.30.10">
    <property type="entry name" value="Glutaredoxin"/>
    <property type="match status" value="1"/>
</dbReference>
<evidence type="ECO:0000256" key="4">
    <source>
        <dbReference type="PIRSR" id="PIRSR603782-2"/>
    </source>
</evidence>
<evidence type="ECO:0000256" key="3">
    <source>
        <dbReference type="PIRSR" id="PIRSR603782-1"/>
    </source>
</evidence>
<keyword evidence="5" id="KW-0472">Membrane</keyword>
<dbReference type="PANTHER" id="PTHR12151">
    <property type="entry name" value="ELECTRON TRANSPORT PROTIN SCO1/SENC FAMILY MEMBER"/>
    <property type="match status" value="1"/>
</dbReference>
<dbReference type="SUPFAM" id="SSF52833">
    <property type="entry name" value="Thioredoxin-like"/>
    <property type="match status" value="1"/>
</dbReference>
<evidence type="ECO:0000313" key="8">
    <source>
        <dbReference type="Proteomes" id="UP000192276"/>
    </source>
</evidence>
<gene>
    <name evidence="7" type="ORF">A4R26_08785</name>
</gene>
<dbReference type="InterPro" id="IPR036249">
    <property type="entry name" value="Thioredoxin-like_sf"/>
</dbReference>
<comment type="similarity">
    <text evidence="1">Belongs to the SCO1/2 family.</text>
</comment>
<name>A0A1V9EHQ4_9BACT</name>
<evidence type="ECO:0000313" key="7">
    <source>
        <dbReference type="EMBL" id="OQP45592.1"/>
    </source>
</evidence>
<dbReference type="Proteomes" id="UP000192276">
    <property type="component" value="Unassembled WGS sequence"/>
</dbReference>
<keyword evidence="5" id="KW-0812">Transmembrane</keyword>
<dbReference type="RefSeq" id="WP_081171169.1">
    <property type="nucleotide sequence ID" value="NZ_LWBP01000254.1"/>
</dbReference>
<keyword evidence="2 3" id="KW-0186">Copper</keyword>
<comment type="caution">
    <text evidence="7">The sequence shown here is derived from an EMBL/GenBank/DDBJ whole genome shotgun (WGS) entry which is preliminary data.</text>
</comment>
<keyword evidence="5" id="KW-1133">Transmembrane helix</keyword>
<feature type="transmembrane region" description="Helical" evidence="5">
    <location>
        <begin position="5"/>
        <end position="23"/>
    </location>
</feature>
<dbReference type="GO" id="GO:0046872">
    <property type="term" value="F:metal ion binding"/>
    <property type="evidence" value="ECO:0007669"/>
    <property type="project" value="UniProtKB-KW"/>
</dbReference>
<dbReference type="Pfam" id="PF02630">
    <property type="entry name" value="SCO1-SenC"/>
    <property type="match status" value="1"/>
</dbReference>
<feature type="disulfide bond" description="Redox-active" evidence="4">
    <location>
        <begin position="73"/>
        <end position="77"/>
    </location>
</feature>
<evidence type="ECO:0000256" key="5">
    <source>
        <dbReference type="SAM" id="Phobius"/>
    </source>
</evidence>
<feature type="binding site" evidence="3">
    <location>
        <position position="164"/>
    </location>
    <ligand>
        <name>Cu cation</name>
        <dbReference type="ChEBI" id="CHEBI:23378"/>
    </ligand>
</feature>
<dbReference type="AlphaFoldDB" id="A0A1V9EHQ4"/>
<keyword evidence="8" id="KW-1185">Reference proteome</keyword>